<dbReference type="InterPro" id="IPR041726">
    <property type="entry name" value="ACAD10_11_N"/>
</dbReference>
<gene>
    <name evidence="2" type="ORF">ASTO00021_LOCUS10447</name>
</gene>
<evidence type="ECO:0000313" key="2">
    <source>
        <dbReference type="EMBL" id="CAE0440313.1"/>
    </source>
</evidence>
<name>A0A7S3PIG7_9STRA</name>
<dbReference type="InterPro" id="IPR052898">
    <property type="entry name" value="ACAD10-like"/>
</dbReference>
<protein>
    <recommendedName>
        <fullName evidence="1">Aminoglycoside phosphotransferase domain-containing protein</fullName>
    </recommendedName>
</protein>
<dbReference type="GO" id="GO:0004672">
    <property type="term" value="F:protein kinase activity"/>
    <property type="evidence" value="ECO:0007669"/>
    <property type="project" value="InterPro"/>
</dbReference>
<sequence>MSGSKTDAGLTEVRKQHVLDVEKLESYLSKQNIPGFQAPLNIKQFGHGQSNPTYLLTSKTGSQYVLRKQPPGDIISKTAHRVDREYRIMKALGDKTNVPVPKMFCLCMDESVIGKPFYIMDFCKGRIFKDNTLKEIKKEERAEYWKALMEALAAIHNVNFKAVGLGDYGKSGGYFVRQSKTLSKVSQAQEAVSEEVPRIHNFKVMAEKIRTQHPPDAISICHGDYKLDNVIFHPTEPKVIAVIDWEMSTIGHFGADVGNSLSPFFAAGDSEASKAINLLESISDSKAVELGLPTGIELLQHYCQNRQPALNFEQQKMFVWYYLGFYWWKTAVILQGIAARNVRGQASSPVAQLVGQMTPVMGELAEYGFANYDKSSGRKSNL</sequence>
<dbReference type="InterPro" id="IPR002575">
    <property type="entry name" value="Aminoglycoside_PTrfase"/>
</dbReference>
<proteinExistence type="predicted"/>
<dbReference type="SUPFAM" id="SSF56112">
    <property type="entry name" value="Protein kinase-like (PK-like)"/>
    <property type="match status" value="1"/>
</dbReference>
<dbReference type="EMBL" id="HBIN01013818">
    <property type="protein sequence ID" value="CAE0440313.1"/>
    <property type="molecule type" value="Transcribed_RNA"/>
</dbReference>
<dbReference type="CDD" id="cd05154">
    <property type="entry name" value="ACAD10_11_N-like"/>
    <property type="match status" value="1"/>
</dbReference>
<dbReference type="Gene3D" id="3.30.200.20">
    <property type="entry name" value="Phosphorylase Kinase, domain 1"/>
    <property type="match status" value="1"/>
</dbReference>
<organism evidence="2">
    <name type="scientific">Aplanochytrium stocchinoi</name>
    <dbReference type="NCBI Taxonomy" id="215587"/>
    <lineage>
        <taxon>Eukaryota</taxon>
        <taxon>Sar</taxon>
        <taxon>Stramenopiles</taxon>
        <taxon>Bigyra</taxon>
        <taxon>Labyrinthulomycetes</taxon>
        <taxon>Thraustochytrida</taxon>
        <taxon>Thraustochytriidae</taxon>
        <taxon>Aplanochytrium</taxon>
    </lineage>
</organism>
<dbReference type="AlphaFoldDB" id="A0A7S3PIG7"/>
<dbReference type="PANTHER" id="PTHR47829:SF1">
    <property type="entry name" value="HAD FAMILY PHOSPHATASE"/>
    <property type="match status" value="1"/>
</dbReference>
<dbReference type="Gene3D" id="3.90.1200.10">
    <property type="match status" value="1"/>
</dbReference>
<reference evidence="2" key="1">
    <citation type="submission" date="2021-01" db="EMBL/GenBank/DDBJ databases">
        <authorList>
            <person name="Corre E."/>
            <person name="Pelletier E."/>
            <person name="Niang G."/>
            <person name="Scheremetjew M."/>
            <person name="Finn R."/>
            <person name="Kale V."/>
            <person name="Holt S."/>
            <person name="Cochrane G."/>
            <person name="Meng A."/>
            <person name="Brown T."/>
            <person name="Cohen L."/>
        </authorList>
    </citation>
    <scope>NUCLEOTIDE SEQUENCE</scope>
    <source>
        <strain evidence="2">GSBS06</strain>
    </source>
</reference>
<dbReference type="PANTHER" id="PTHR47829">
    <property type="entry name" value="HYDROLASE, PUTATIVE (AFU_ORTHOLOGUE AFUA_1G12880)-RELATED"/>
    <property type="match status" value="1"/>
</dbReference>
<dbReference type="InterPro" id="IPR011009">
    <property type="entry name" value="Kinase-like_dom_sf"/>
</dbReference>
<accession>A0A7S3PIG7</accession>
<dbReference type="PROSITE" id="PS00108">
    <property type="entry name" value="PROTEIN_KINASE_ST"/>
    <property type="match status" value="1"/>
</dbReference>
<dbReference type="InterPro" id="IPR008271">
    <property type="entry name" value="Ser/Thr_kinase_AS"/>
</dbReference>
<feature type="domain" description="Aminoglycoside phosphotransferase" evidence="1">
    <location>
        <begin position="42"/>
        <end position="272"/>
    </location>
</feature>
<evidence type="ECO:0000259" key="1">
    <source>
        <dbReference type="Pfam" id="PF01636"/>
    </source>
</evidence>
<dbReference type="Pfam" id="PF01636">
    <property type="entry name" value="APH"/>
    <property type="match status" value="1"/>
</dbReference>